<feature type="compositionally biased region" description="Polar residues" evidence="18">
    <location>
        <begin position="581"/>
        <end position="601"/>
    </location>
</feature>
<accession>A0A9D3X7P2</accession>
<dbReference type="InterPro" id="IPR036020">
    <property type="entry name" value="WW_dom_sf"/>
</dbReference>
<dbReference type="GO" id="GO:0005814">
    <property type="term" value="C:centriole"/>
    <property type="evidence" value="ECO:0007669"/>
    <property type="project" value="UniProtKB-SubCell"/>
</dbReference>
<feature type="compositionally biased region" description="Basic residues" evidence="18">
    <location>
        <begin position="110"/>
        <end position="126"/>
    </location>
</feature>
<evidence type="ECO:0000256" key="12">
    <source>
        <dbReference type="ARBA" id="ARBA00023242"/>
    </source>
</evidence>
<evidence type="ECO:0000256" key="14">
    <source>
        <dbReference type="ARBA" id="ARBA00056906"/>
    </source>
</evidence>
<feature type="region of interest" description="Disordered" evidence="18">
    <location>
        <begin position="982"/>
        <end position="1004"/>
    </location>
</feature>
<feature type="region of interest" description="Disordered" evidence="18">
    <location>
        <begin position="411"/>
        <end position="430"/>
    </location>
</feature>
<feature type="domain" description="WW" evidence="19">
    <location>
        <begin position="58"/>
        <end position="91"/>
    </location>
</feature>
<comment type="subunit">
    <text evidence="15">Interacts (via N-terminus) with ATRIP. Interacts with ATM, ATR and MDC1. Interacts with XPA (via N-terminus) upon UV irradiation. Interacts with CEP83, CCDC92, TTBK2, DVL3, NPHP3 and weakly with NPHP4. Interacts with DZIP1.</text>
</comment>
<dbReference type="OrthoDB" id="6344460at2759"/>
<feature type="compositionally biased region" description="Polar residues" evidence="18">
    <location>
        <begin position="148"/>
        <end position="164"/>
    </location>
</feature>
<feature type="compositionally biased region" description="Polar residues" evidence="18">
    <location>
        <begin position="615"/>
        <end position="632"/>
    </location>
</feature>
<dbReference type="CDD" id="cd00201">
    <property type="entry name" value="WW"/>
    <property type="match status" value="1"/>
</dbReference>
<feature type="coiled-coil region" evidence="17">
    <location>
        <begin position="1143"/>
        <end position="1631"/>
    </location>
</feature>
<dbReference type="InterPro" id="IPR051841">
    <property type="entry name" value="MT-Golgi_org_protein"/>
</dbReference>
<evidence type="ECO:0000256" key="4">
    <source>
        <dbReference type="ARBA" id="ARBA00022553"/>
    </source>
</evidence>
<gene>
    <name evidence="20" type="ORF">KIL84_008288</name>
</gene>
<protein>
    <recommendedName>
        <fullName evidence="16">Centrosomal protein of 164 kDa</fullName>
    </recommendedName>
</protein>
<keyword evidence="10" id="KW-0234">DNA repair</keyword>
<evidence type="ECO:0000256" key="10">
    <source>
        <dbReference type="ARBA" id="ARBA00023204"/>
    </source>
</evidence>
<feature type="compositionally biased region" description="Basic and acidic residues" evidence="18">
    <location>
        <begin position="634"/>
        <end position="659"/>
    </location>
</feature>
<keyword evidence="8" id="KW-0970">Cilium biogenesis/degradation</keyword>
<keyword evidence="21" id="KW-1185">Reference proteome</keyword>
<dbReference type="GO" id="GO:0006281">
    <property type="term" value="P:DNA repair"/>
    <property type="evidence" value="ECO:0007669"/>
    <property type="project" value="UniProtKB-KW"/>
</dbReference>
<dbReference type="GO" id="GO:0005813">
    <property type="term" value="C:centrosome"/>
    <property type="evidence" value="ECO:0007669"/>
    <property type="project" value="TreeGrafter"/>
</dbReference>
<keyword evidence="3" id="KW-0963">Cytoplasm</keyword>
<keyword evidence="5" id="KW-0132">Cell division</keyword>
<feature type="region of interest" description="Disordered" evidence="18">
    <location>
        <begin position="1095"/>
        <end position="1130"/>
    </location>
</feature>
<reference evidence="20" key="1">
    <citation type="submission" date="2021-09" db="EMBL/GenBank/DDBJ databases">
        <title>The genome of Mauremys mutica provides insights into the evolution of semi-aquatic lifestyle.</title>
        <authorList>
            <person name="Gong S."/>
            <person name="Gao Y."/>
        </authorList>
    </citation>
    <scope>NUCLEOTIDE SEQUENCE</scope>
    <source>
        <strain evidence="20">MM-2020</strain>
        <tissue evidence="20">Muscle</tissue>
    </source>
</reference>
<evidence type="ECO:0000256" key="1">
    <source>
        <dbReference type="ARBA" id="ARBA00004114"/>
    </source>
</evidence>
<feature type="compositionally biased region" description="Basic and acidic residues" evidence="18">
    <location>
        <begin position="173"/>
        <end position="194"/>
    </location>
</feature>
<dbReference type="GO" id="GO:0097539">
    <property type="term" value="C:ciliary transition fiber"/>
    <property type="evidence" value="ECO:0007669"/>
    <property type="project" value="TreeGrafter"/>
</dbReference>
<dbReference type="SUPFAM" id="SSF51045">
    <property type="entry name" value="WW domain"/>
    <property type="match status" value="1"/>
</dbReference>
<feature type="region of interest" description="Disordered" evidence="18">
    <location>
        <begin position="315"/>
        <end position="368"/>
    </location>
</feature>
<feature type="compositionally biased region" description="Basic and acidic residues" evidence="18">
    <location>
        <begin position="337"/>
        <end position="353"/>
    </location>
</feature>
<keyword evidence="12" id="KW-0539">Nucleus</keyword>
<dbReference type="FunFam" id="3.30.1470.10:FF:000001">
    <property type="entry name" value="Centrosomal protein of 164 kDa"/>
    <property type="match status" value="1"/>
</dbReference>
<evidence type="ECO:0000256" key="15">
    <source>
        <dbReference type="ARBA" id="ARBA00061715"/>
    </source>
</evidence>
<feature type="compositionally biased region" description="Basic and acidic residues" evidence="18">
    <location>
        <begin position="1045"/>
        <end position="1079"/>
    </location>
</feature>
<evidence type="ECO:0000256" key="13">
    <source>
        <dbReference type="ARBA" id="ARBA00023306"/>
    </source>
</evidence>
<comment type="function">
    <text evidence="14">Plays a role in microtubule organization and/or maintenance for the formation of primary cilia (PC), a microtubule-based structure that protrudes from the surface of epithelial cells. Plays a critical role in G2/M checkpoint and nuclear divisions. A key player in the DNA damage-activated ATR/ATM signaling cascade since it is required for the proper phosphorylation of H2AX, RPA, CHEK2 and CHEK1. Plays a critical role in chromosome segregation, acting as a mediator required for the maintenance of genomic stability through modulation of MDC1, RPA and CHEK1.</text>
</comment>
<dbReference type="Proteomes" id="UP000827986">
    <property type="component" value="Unassembled WGS sequence"/>
</dbReference>
<dbReference type="PANTHER" id="PTHR18902:SF27">
    <property type="entry name" value="CENTROSOMAL PROTEIN OF 164 KDA"/>
    <property type="match status" value="1"/>
</dbReference>
<evidence type="ECO:0000256" key="7">
    <source>
        <dbReference type="ARBA" id="ARBA00022776"/>
    </source>
</evidence>
<feature type="compositionally biased region" description="Basic and acidic residues" evidence="18">
    <location>
        <begin position="315"/>
        <end position="325"/>
    </location>
</feature>
<feature type="region of interest" description="Disordered" evidence="18">
    <location>
        <begin position="234"/>
        <end position="269"/>
    </location>
</feature>
<feature type="compositionally biased region" description="Basic and acidic residues" evidence="18">
    <location>
        <begin position="441"/>
        <end position="450"/>
    </location>
</feature>
<evidence type="ECO:0000256" key="16">
    <source>
        <dbReference type="ARBA" id="ARBA00067900"/>
    </source>
</evidence>
<keyword evidence="9 17" id="KW-0175">Coiled coil</keyword>
<evidence type="ECO:0000256" key="18">
    <source>
        <dbReference type="SAM" id="MobiDB-lite"/>
    </source>
</evidence>
<evidence type="ECO:0000256" key="6">
    <source>
        <dbReference type="ARBA" id="ARBA00022763"/>
    </source>
</evidence>
<keyword evidence="11" id="KW-0206">Cytoskeleton</keyword>
<evidence type="ECO:0000256" key="2">
    <source>
        <dbReference type="ARBA" id="ARBA00004123"/>
    </source>
</evidence>
<dbReference type="SMART" id="SM00456">
    <property type="entry name" value="WW"/>
    <property type="match status" value="1"/>
</dbReference>
<evidence type="ECO:0000256" key="5">
    <source>
        <dbReference type="ARBA" id="ARBA00022618"/>
    </source>
</evidence>
<feature type="region of interest" description="Disordered" evidence="18">
    <location>
        <begin position="501"/>
        <end position="530"/>
    </location>
</feature>
<evidence type="ECO:0000256" key="17">
    <source>
        <dbReference type="SAM" id="Coils"/>
    </source>
</evidence>
<evidence type="ECO:0000256" key="11">
    <source>
        <dbReference type="ARBA" id="ARBA00023212"/>
    </source>
</evidence>
<keyword evidence="13" id="KW-0131">Cell cycle</keyword>
<evidence type="ECO:0000259" key="19">
    <source>
        <dbReference type="PROSITE" id="PS50020"/>
    </source>
</evidence>
<sequence length="2011" mass="226262">MDMAGPAIRIGDQLILEEDYDETYIPSEQEIQEFAREIGIDPENEPELMWLAREGIVAPLPPEWKPCQDITGDIYYFNFSNGQSTWDHPCDEHYRELVIQEREKLSAHGSIKKKDKKKRKDKKEKKEKKEREPMKHAAEMQPEPGILPSTSFYRMSSPILSSECASPDLDQDSQMRNEGFLKKGKGKTSERPPETSDSNRQFAGPSPNKLQPLLTAKSCRTHQILADVEKILGRTPSFSRSDVDHQQAQDKSPKIGDKPCLDFSDSESEGLDVVRTKPISYVAKKSCSQDLENGRSVPDSREVLEDKVPLFVEEKLSDNRKKEEMTGESVCQSDEGLSVRERSTGPGGDKERGPGFSQADENEAFLTPRAPDHIFYSRKCEMILFDASPPEDLSLMEEGDVHCPQRELRAHSRAVESRRKRKLQDQALSQATKLCKSSEAVGKRERESSKQAEFVESEGAGLQAAPQKDRLDSHPAVPEMTADTLPYTRGVEVYAQAGADVSASEPVSLSAAQHRDKEKANGLGTEPYSSVASNSADHFASQILGEVDNFSWDLQSSRESDRPTDLLAAAAAKGPLPTHPFTGTLQTPPQSSANGKSQSDCNSEDEKFYQHVQENDQVTSQEHSCVSFNMKLNRSRDAPEKNNEGRQEETGEGEQKTEPVPRGLEAGVLTEGLQVSPGWLYQTAECQESSRLCRQVEGELTQSGKVTEDYSKLELCEGAGSNESPGSLLAPVQVPLGSLAPLRGVVDGPASALRGSLSTSVEISGVPSPLLREGTLPPQTLKSTGCTKSLLGSMHEEKASLNLLVLDEGENEEEESENQSPRGTARLLKNLHMDISALGGGFEYEKESLKVSHAEESQTFPLDSDGVRPPAPDKLLDRDANSSLCGLNKEESSGKPMGTELLEKEDTDVEDAVSVAYEQSGTPGERTAEGTHVVSGQGHPIAASPDVRAAETDQLESVAVTIDTMSVSEKIVNGMREEAADLKTDSKLDAGKESEASEHVKELQVSDRSDHELLRLMDFGFQSRISEQVLDMGMLSAALDSPKVEAQRLGEEEKDQSKASLEEEQSKRPKVAESERDQRPFSACELAEEKCLSLENASQEETAALEQKEGSLDNPEEEEPAALHQEQLGEEMKQVVSLNWPSAESLKEIAREQKQELEQEKMRLLQAKEERVQRFQEELRQEEEEEAQVLHQQKEKSLRSLKEELAKASEEEELRMREEEVEKLSKLRAQISSETETEKEKIRAEQEAALQKLREEWESLRKVERESLEERKKRVLEMLKVEVEETQQREATEMEQEKERVLNELKERLERERKEAAEVLEKQFAAELQELKSTAEEKHQKVVSSFRKQIAEAQRSEEAQLHEELERAEQKVQQKMYRVAEFERELSELMKEKCQQVERDHDRKMERMKEEHKEVLARIQDQYEEEERKQRAKKLEELKGELERLRQLHDGELRALQKQLDEQLSDLRQSHKAKERKLQELEMELEIRATDARARCAQLNHQEEAMRKKRQQLLDEEKQTELQRNEAASAAQLRLEESRKEHADLVESIRQLRRTLEELQDQKAELESQVDLLQTRSQRLQRRISELEAAVQSKQETLKELVAEDSMASPRREAELHLEDLRETLQAHSSREPASLTSHSNEDSDLQLDNVRHFISAEGVSIKNAKEFLVRQTRSMRKRHTALKAAKQHWRHNMQQAQDAVQDPDSSQLLEDVRRNLEEESEQLDKMKSAMRKGQVLLKKKEEKLSQLESSLLEELSDEDTLKGAACKKVVTFDLSDSEDTHSLSSTDVPQHKFDLKPDVQFPQLDKIQHLTSTLQHITAELNGVLGTLGSLNHRQPLLFAPVQVPMPALPSDGVPLSTYTSLARAQAAGPIVPPAGIPLVNQWAWSTGLNSSLSSTAGQSVDNILAEKWRKYFPGGFPSLSGSPAPLDSNLGYLPAGEQIRLFQRSQLRGPETDSTSVQGMIDANKKWLENFKKDSKVPLFPSTQKPSASSPGLVQLGLDENNQIKVYHY</sequence>
<comment type="subcellular location">
    <subcellularLocation>
        <location evidence="1">Cytoplasm</location>
        <location evidence="1">Cytoskeleton</location>
        <location evidence="1">Microtubule organizing center</location>
        <location evidence="1">Centrosome</location>
        <location evidence="1">Centriole</location>
    </subcellularLocation>
    <subcellularLocation>
        <location evidence="2">Nucleus</location>
    </subcellularLocation>
</comment>
<dbReference type="Gene3D" id="3.30.1470.10">
    <property type="entry name" value="Photosystem I PsaD, reaction center subunit II"/>
    <property type="match status" value="1"/>
</dbReference>
<dbReference type="PROSITE" id="PS01159">
    <property type="entry name" value="WW_DOMAIN_1"/>
    <property type="match status" value="1"/>
</dbReference>
<keyword evidence="7" id="KW-0498">Mitosis</keyword>
<feature type="compositionally biased region" description="Basic and acidic residues" evidence="18">
    <location>
        <begin position="241"/>
        <end position="260"/>
    </location>
</feature>
<feature type="coiled-coil region" evidence="17">
    <location>
        <begin position="1707"/>
        <end position="1758"/>
    </location>
</feature>
<evidence type="ECO:0000256" key="9">
    <source>
        <dbReference type="ARBA" id="ARBA00023054"/>
    </source>
</evidence>
<dbReference type="PROSITE" id="PS50020">
    <property type="entry name" value="WW_DOMAIN_2"/>
    <property type="match status" value="1"/>
</dbReference>
<organism evidence="20 21">
    <name type="scientific">Mauremys mutica</name>
    <name type="common">yellowpond turtle</name>
    <dbReference type="NCBI Taxonomy" id="74926"/>
    <lineage>
        <taxon>Eukaryota</taxon>
        <taxon>Metazoa</taxon>
        <taxon>Chordata</taxon>
        <taxon>Craniata</taxon>
        <taxon>Vertebrata</taxon>
        <taxon>Euteleostomi</taxon>
        <taxon>Archelosauria</taxon>
        <taxon>Testudinata</taxon>
        <taxon>Testudines</taxon>
        <taxon>Cryptodira</taxon>
        <taxon>Durocryptodira</taxon>
        <taxon>Testudinoidea</taxon>
        <taxon>Geoemydidae</taxon>
        <taxon>Geoemydinae</taxon>
        <taxon>Mauremys</taxon>
    </lineage>
</organism>
<feature type="region of interest" description="Disordered" evidence="18">
    <location>
        <begin position="1045"/>
        <end position="1081"/>
    </location>
</feature>
<evidence type="ECO:0000313" key="20">
    <source>
        <dbReference type="EMBL" id="KAH1175414.1"/>
    </source>
</evidence>
<evidence type="ECO:0000256" key="8">
    <source>
        <dbReference type="ARBA" id="ARBA00022794"/>
    </source>
</evidence>
<dbReference type="GO" id="GO:0060271">
    <property type="term" value="P:cilium assembly"/>
    <property type="evidence" value="ECO:0007669"/>
    <property type="project" value="TreeGrafter"/>
</dbReference>
<keyword evidence="6" id="KW-0227">DNA damage</keyword>
<dbReference type="GO" id="GO:0051301">
    <property type="term" value="P:cell division"/>
    <property type="evidence" value="ECO:0007669"/>
    <property type="project" value="UniProtKB-KW"/>
</dbReference>
<name>A0A9D3X7P2_9SAUR</name>
<dbReference type="Pfam" id="PF00397">
    <property type="entry name" value="WW"/>
    <property type="match status" value="1"/>
</dbReference>
<feature type="region of interest" description="Disordered" evidence="18">
    <location>
        <begin position="105"/>
        <end position="214"/>
    </location>
</feature>
<evidence type="ECO:0000256" key="3">
    <source>
        <dbReference type="ARBA" id="ARBA00022490"/>
    </source>
</evidence>
<dbReference type="InterPro" id="IPR001202">
    <property type="entry name" value="WW_dom"/>
</dbReference>
<proteinExistence type="predicted"/>
<feature type="region of interest" description="Disordered" evidence="18">
    <location>
        <begin position="554"/>
        <end position="661"/>
    </location>
</feature>
<dbReference type="EMBL" id="JAHDVG010000477">
    <property type="protein sequence ID" value="KAH1175414.1"/>
    <property type="molecule type" value="Genomic_DNA"/>
</dbReference>
<dbReference type="GO" id="GO:0005634">
    <property type="term" value="C:nucleus"/>
    <property type="evidence" value="ECO:0007669"/>
    <property type="project" value="UniProtKB-SubCell"/>
</dbReference>
<keyword evidence="4" id="KW-0597">Phosphoprotein</keyword>
<dbReference type="PANTHER" id="PTHR18902">
    <property type="entry name" value="NUCLEAR MITOTIC APPARATUS PROTEIN 1-RELATED"/>
    <property type="match status" value="1"/>
</dbReference>
<feature type="region of interest" description="Disordered" evidence="18">
    <location>
        <begin position="853"/>
        <end position="897"/>
    </location>
</feature>
<comment type="caution">
    <text evidence="20">The sequence shown here is derived from an EMBL/GenBank/DDBJ whole genome shotgun (WGS) entry which is preliminary data.</text>
</comment>
<evidence type="ECO:0000313" key="21">
    <source>
        <dbReference type="Proteomes" id="UP000827986"/>
    </source>
</evidence>
<feature type="region of interest" description="Disordered" evidence="18">
    <location>
        <begin position="435"/>
        <end position="484"/>
    </location>
</feature>
<feature type="compositionally biased region" description="Basic and acidic residues" evidence="18">
    <location>
        <begin position="127"/>
        <end position="138"/>
    </location>
</feature>